<feature type="transmembrane region" description="Helical" evidence="1">
    <location>
        <begin position="142"/>
        <end position="166"/>
    </location>
</feature>
<dbReference type="EMBL" id="BMHE01000002">
    <property type="protein sequence ID" value="GGI44411.1"/>
    <property type="molecule type" value="Genomic_DNA"/>
</dbReference>
<dbReference type="PANTHER" id="PTHR40076">
    <property type="entry name" value="MEMBRANE PROTEIN-RELATED"/>
    <property type="match status" value="1"/>
</dbReference>
<dbReference type="Pfam" id="PF06161">
    <property type="entry name" value="DUF975"/>
    <property type="match status" value="1"/>
</dbReference>
<name>A0ABQ2BRL4_9BACL</name>
<organism evidence="2 3">
    <name type="scientific">Paenibacillus marchantiophytorum</name>
    <dbReference type="NCBI Taxonomy" id="1619310"/>
    <lineage>
        <taxon>Bacteria</taxon>
        <taxon>Bacillati</taxon>
        <taxon>Bacillota</taxon>
        <taxon>Bacilli</taxon>
        <taxon>Bacillales</taxon>
        <taxon>Paenibacillaceae</taxon>
        <taxon>Paenibacillus</taxon>
    </lineage>
</organism>
<comment type="caution">
    <text evidence="2">The sequence shown here is derived from an EMBL/GenBank/DDBJ whole genome shotgun (WGS) entry which is preliminary data.</text>
</comment>
<dbReference type="Proteomes" id="UP000615455">
    <property type="component" value="Unassembled WGS sequence"/>
</dbReference>
<evidence type="ECO:0000256" key="1">
    <source>
        <dbReference type="SAM" id="Phobius"/>
    </source>
</evidence>
<protein>
    <recommendedName>
        <fullName evidence="4">DUF975 family protein</fullName>
    </recommendedName>
</protein>
<feature type="transmembrane region" description="Helical" evidence="1">
    <location>
        <begin position="67"/>
        <end position="97"/>
    </location>
</feature>
<evidence type="ECO:0000313" key="2">
    <source>
        <dbReference type="EMBL" id="GGI44411.1"/>
    </source>
</evidence>
<gene>
    <name evidence="2" type="ORF">GCM10008018_06970</name>
</gene>
<evidence type="ECO:0008006" key="4">
    <source>
        <dbReference type="Google" id="ProtNLM"/>
    </source>
</evidence>
<keyword evidence="1" id="KW-0812">Transmembrane</keyword>
<keyword evidence="1" id="KW-0472">Membrane</keyword>
<keyword evidence="1" id="KW-1133">Transmembrane helix</keyword>
<dbReference type="PANTHER" id="PTHR40076:SF1">
    <property type="entry name" value="MEMBRANE PROTEIN"/>
    <property type="match status" value="1"/>
</dbReference>
<reference evidence="3" key="1">
    <citation type="journal article" date="2019" name="Int. J. Syst. Evol. Microbiol.">
        <title>The Global Catalogue of Microorganisms (GCM) 10K type strain sequencing project: providing services to taxonomists for standard genome sequencing and annotation.</title>
        <authorList>
            <consortium name="The Broad Institute Genomics Platform"/>
            <consortium name="The Broad Institute Genome Sequencing Center for Infectious Disease"/>
            <person name="Wu L."/>
            <person name="Ma J."/>
        </authorList>
    </citation>
    <scope>NUCLEOTIDE SEQUENCE [LARGE SCALE GENOMIC DNA]</scope>
    <source>
        <strain evidence="3">CGMCC 1.15043</strain>
    </source>
</reference>
<dbReference type="InterPro" id="IPR010380">
    <property type="entry name" value="DUF975"/>
</dbReference>
<accession>A0ABQ2BRL4</accession>
<sequence length="251" mass="28117">MYWTRKELKTRAKDVLRTTYWKAFLVSLVLAVLSGGVSSCSFNSSGGKSLSVPGITESWSDVAESSVLAMVIIGFIVLALIIGLLSIAFQIFVVAPFEVGVKQYFKQAAQSDVNMNYLIYSFSKGNYLAVVKAMLWKNFLTFLWYLLLIIPGIVKTYAYEMVPYLLGDNPQIGTKRAVQLSNQMMKGHKWKMFVLDVSFIGWYLLGMLALGIGVLFVMPYYNATKAELYLVLRQQALHDGLATDKELNVVV</sequence>
<keyword evidence="3" id="KW-1185">Reference proteome</keyword>
<dbReference type="RefSeq" id="WP_189007630.1">
    <property type="nucleotide sequence ID" value="NZ_BMHE01000002.1"/>
</dbReference>
<proteinExistence type="predicted"/>
<feature type="transmembrane region" description="Helical" evidence="1">
    <location>
        <begin position="193"/>
        <end position="221"/>
    </location>
</feature>
<evidence type="ECO:0000313" key="3">
    <source>
        <dbReference type="Proteomes" id="UP000615455"/>
    </source>
</evidence>